<dbReference type="Proteomes" id="UP000035213">
    <property type="component" value="Chromosome"/>
</dbReference>
<feature type="chain" id="PRO_5005184890" evidence="1">
    <location>
        <begin position="27"/>
        <end position="315"/>
    </location>
</feature>
<dbReference type="GO" id="GO:0046464">
    <property type="term" value="P:acylglycerol catabolic process"/>
    <property type="evidence" value="ECO:0007669"/>
    <property type="project" value="TreeGrafter"/>
</dbReference>
<evidence type="ECO:0000313" key="3">
    <source>
        <dbReference type="EMBL" id="AKK74677.1"/>
    </source>
</evidence>
<dbReference type="GO" id="GO:0016020">
    <property type="term" value="C:membrane"/>
    <property type="evidence" value="ECO:0007669"/>
    <property type="project" value="TreeGrafter"/>
</dbReference>
<dbReference type="InterPro" id="IPR029058">
    <property type="entry name" value="AB_hydrolase_fold"/>
</dbReference>
<dbReference type="RefSeq" id="WP_053329223.1">
    <property type="nucleotide sequence ID" value="NZ_CP009928.1"/>
</dbReference>
<dbReference type="KEGG" id="cgn:OK18_20530"/>
<feature type="domain" description="AB hydrolase-1" evidence="2">
    <location>
        <begin position="69"/>
        <end position="301"/>
    </location>
</feature>
<dbReference type="STRING" id="1324352.OK18_20530"/>
<protein>
    <submittedName>
        <fullName evidence="3">Alpha/beta hydrolase</fullName>
    </submittedName>
</protein>
<keyword evidence="1" id="KW-0732">Signal</keyword>
<reference evidence="3 4" key="1">
    <citation type="submission" date="2014-11" db="EMBL/GenBank/DDBJ databases">
        <authorList>
            <person name="Park G.-S."/>
            <person name="Hong S.-J."/>
            <person name="Jung B.K."/>
            <person name="Khan A.R."/>
            <person name="Kwak Y."/>
            <person name="Shin J.-H."/>
        </authorList>
    </citation>
    <scope>NUCLEOTIDE SEQUENCE [LARGE SCALE GENOMIC DNA]</scope>
    <source>
        <strain evidence="3 4">DSM 27622</strain>
    </source>
</reference>
<dbReference type="SUPFAM" id="SSF53474">
    <property type="entry name" value="alpha/beta-Hydrolases"/>
    <property type="match status" value="1"/>
</dbReference>
<dbReference type="AlphaFoldDB" id="A0A0G3MC65"/>
<keyword evidence="3" id="KW-0378">Hydrolase</keyword>
<gene>
    <name evidence="3" type="ORF">OK18_20530</name>
</gene>
<proteinExistence type="predicted"/>
<dbReference type="PANTHER" id="PTHR43798">
    <property type="entry name" value="MONOACYLGLYCEROL LIPASE"/>
    <property type="match status" value="1"/>
</dbReference>
<dbReference type="GO" id="GO:0047372">
    <property type="term" value="F:monoacylglycerol lipase activity"/>
    <property type="evidence" value="ECO:0007669"/>
    <property type="project" value="TreeGrafter"/>
</dbReference>
<organism evidence="3 4">
    <name type="scientific">Chryseobacterium gallinarum</name>
    <dbReference type="NCBI Taxonomy" id="1324352"/>
    <lineage>
        <taxon>Bacteria</taxon>
        <taxon>Pseudomonadati</taxon>
        <taxon>Bacteroidota</taxon>
        <taxon>Flavobacteriia</taxon>
        <taxon>Flavobacteriales</taxon>
        <taxon>Weeksellaceae</taxon>
        <taxon>Chryseobacterium group</taxon>
        <taxon>Chryseobacterium</taxon>
    </lineage>
</organism>
<dbReference type="Gene3D" id="3.40.50.1820">
    <property type="entry name" value="alpha/beta hydrolase"/>
    <property type="match status" value="1"/>
</dbReference>
<dbReference type="PROSITE" id="PS51257">
    <property type="entry name" value="PROKAR_LIPOPROTEIN"/>
    <property type="match status" value="1"/>
</dbReference>
<feature type="signal peptide" evidence="1">
    <location>
        <begin position="1"/>
        <end position="26"/>
    </location>
</feature>
<dbReference type="PRINTS" id="PR00111">
    <property type="entry name" value="ABHYDROLASE"/>
</dbReference>
<accession>A0A0G3MC65</accession>
<evidence type="ECO:0000256" key="1">
    <source>
        <dbReference type="SAM" id="SignalP"/>
    </source>
</evidence>
<dbReference type="PATRIC" id="fig|1324352.5.peg.4318"/>
<dbReference type="InterPro" id="IPR000073">
    <property type="entry name" value="AB_hydrolase_1"/>
</dbReference>
<dbReference type="Pfam" id="PF00561">
    <property type="entry name" value="Abhydrolase_1"/>
    <property type="match status" value="1"/>
</dbReference>
<name>A0A0G3MC65_CHRGL</name>
<evidence type="ECO:0000313" key="4">
    <source>
        <dbReference type="Proteomes" id="UP000035213"/>
    </source>
</evidence>
<dbReference type="EMBL" id="CP009928">
    <property type="protein sequence ID" value="AKK74677.1"/>
    <property type="molecule type" value="Genomic_DNA"/>
</dbReference>
<dbReference type="InterPro" id="IPR050266">
    <property type="entry name" value="AB_hydrolase_sf"/>
</dbReference>
<dbReference type="OrthoDB" id="9773293at2"/>
<evidence type="ECO:0000259" key="2">
    <source>
        <dbReference type="Pfam" id="PF00561"/>
    </source>
</evidence>
<sequence>MKTIRKFTIAGALCASLFSAVTISCSDDNEFPTEQSSSPVNHNNAKTNFISVKGVEFAYRSWGKEGGIPLVLLPGTGGSMDDWDPAVTNGLAKQYKIIIFDNKGVASSKGTTPNSVQAMANDAIDFIKAMNLGRVNIMGFSMGGFVAQRIVLTEPAIVNKIILADSGPKGAIGLANLPNIVAGTAGLTAEESYLKFGFTDSQVSIAAGKASFARVHLRTVDRDPALSDATSTAQFTAVLAWAQPDANALEEIKTIKKPVLIVHGDKDLPISIQNAYNMKQNLENSVLVEFSDSGHAAFYQNHEAFLTKVFAFLAQ</sequence>
<dbReference type="PANTHER" id="PTHR43798:SF5">
    <property type="entry name" value="MONOACYLGLYCEROL LIPASE ABHD6"/>
    <property type="match status" value="1"/>
</dbReference>